<reference evidence="1 2" key="1">
    <citation type="journal article" date="2023" name="Plants (Basel)">
        <title>Bridging the Gap: Combining Genomics and Transcriptomics Approaches to Understand Stylosanthes scabra, an Orphan Legume from the Brazilian Caatinga.</title>
        <authorList>
            <person name="Ferreira-Neto J.R.C."/>
            <person name="da Silva M.D."/>
            <person name="Binneck E."/>
            <person name="de Melo N.F."/>
            <person name="da Silva R.H."/>
            <person name="de Melo A.L.T.M."/>
            <person name="Pandolfi V."/>
            <person name="Bustamante F.O."/>
            <person name="Brasileiro-Vidal A.C."/>
            <person name="Benko-Iseppon A.M."/>
        </authorList>
    </citation>
    <scope>NUCLEOTIDE SEQUENCE [LARGE SCALE GENOMIC DNA]</scope>
    <source>
        <tissue evidence="1">Leaves</tissue>
    </source>
</reference>
<dbReference type="Proteomes" id="UP001341840">
    <property type="component" value="Unassembled WGS sequence"/>
</dbReference>
<protein>
    <submittedName>
        <fullName evidence="1">Uncharacterized protein</fullName>
    </submittedName>
</protein>
<accession>A0ABU6V9F4</accession>
<proteinExistence type="predicted"/>
<gene>
    <name evidence="1" type="ORF">PIB30_018228</name>
</gene>
<sequence>MASIESQIRASYRVIIDMHCVGNNILDYDMLNLRVTVDVNLYRSLKNFKAFSLYSADHSNDPCGDGWVGIGCINVAITFVTTSHGNWKLEKADKLVRQFQKLRIYPRPDYA</sequence>
<evidence type="ECO:0000313" key="2">
    <source>
        <dbReference type="Proteomes" id="UP001341840"/>
    </source>
</evidence>
<evidence type="ECO:0000313" key="1">
    <source>
        <dbReference type="EMBL" id="MED6169093.1"/>
    </source>
</evidence>
<dbReference type="EMBL" id="JASCZI010151089">
    <property type="protein sequence ID" value="MED6169093.1"/>
    <property type="molecule type" value="Genomic_DNA"/>
</dbReference>
<organism evidence="1 2">
    <name type="scientific">Stylosanthes scabra</name>
    <dbReference type="NCBI Taxonomy" id="79078"/>
    <lineage>
        <taxon>Eukaryota</taxon>
        <taxon>Viridiplantae</taxon>
        <taxon>Streptophyta</taxon>
        <taxon>Embryophyta</taxon>
        <taxon>Tracheophyta</taxon>
        <taxon>Spermatophyta</taxon>
        <taxon>Magnoliopsida</taxon>
        <taxon>eudicotyledons</taxon>
        <taxon>Gunneridae</taxon>
        <taxon>Pentapetalae</taxon>
        <taxon>rosids</taxon>
        <taxon>fabids</taxon>
        <taxon>Fabales</taxon>
        <taxon>Fabaceae</taxon>
        <taxon>Papilionoideae</taxon>
        <taxon>50 kb inversion clade</taxon>
        <taxon>dalbergioids sensu lato</taxon>
        <taxon>Dalbergieae</taxon>
        <taxon>Pterocarpus clade</taxon>
        <taxon>Stylosanthes</taxon>
    </lineage>
</organism>
<name>A0ABU6V9F4_9FABA</name>
<keyword evidence="2" id="KW-1185">Reference proteome</keyword>
<comment type="caution">
    <text evidence="1">The sequence shown here is derived from an EMBL/GenBank/DDBJ whole genome shotgun (WGS) entry which is preliminary data.</text>
</comment>